<comment type="caution">
    <text evidence="2">The sequence shown here is derived from an EMBL/GenBank/DDBJ whole genome shotgun (WGS) entry which is preliminary data.</text>
</comment>
<dbReference type="AlphaFoldDB" id="A0A8J3IZD7"/>
<dbReference type="RefSeq" id="WP_203653921.1">
    <property type="nucleotide sequence ID" value="NZ_BAAAZM010000031.1"/>
</dbReference>
<name>A0A8J3IZD7_9ACTN</name>
<keyword evidence="3" id="KW-1185">Reference proteome</keyword>
<dbReference type="Gene3D" id="1.20.1260.10">
    <property type="match status" value="1"/>
</dbReference>
<evidence type="ECO:0000313" key="3">
    <source>
        <dbReference type="Proteomes" id="UP000612808"/>
    </source>
</evidence>
<gene>
    <name evidence="2" type="ORF">Aru02nite_00640</name>
</gene>
<dbReference type="Proteomes" id="UP000612808">
    <property type="component" value="Unassembled WGS sequence"/>
</dbReference>
<organism evidence="2 3">
    <name type="scientific">Actinocatenispora rupis</name>
    <dbReference type="NCBI Taxonomy" id="519421"/>
    <lineage>
        <taxon>Bacteria</taxon>
        <taxon>Bacillati</taxon>
        <taxon>Actinomycetota</taxon>
        <taxon>Actinomycetes</taxon>
        <taxon>Micromonosporales</taxon>
        <taxon>Micromonosporaceae</taxon>
        <taxon>Actinocatenispora</taxon>
    </lineage>
</organism>
<reference evidence="2" key="1">
    <citation type="submission" date="2021-01" db="EMBL/GenBank/DDBJ databases">
        <title>Whole genome shotgun sequence of Actinocatenispora rupis NBRC 107355.</title>
        <authorList>
            <person name="Komaki H."/>
            <person name="Tamura T."/>
        </authorList>
    </citation>
    <scope>NUCLEOTIDE SEQUENCE</scope>
    <source>
        <strain evidence="2">NBRC 107355</strain>
    </source>
</reference>
<feature type="domain" description="DUF4439" evidence="1">
    <location>
        <begin position="8"/>
        <end position="141"/>
    </location>
</feature>
<dbReference type="InterPro" id="IPR012347">
    <property type="entry name" value="Ferritin-like"/>
</dbReference>
<evidence type="ECO:0000313" key="2">
    <source>
        <dbReference type="EMBL" id="GID09175.1"/>
    </source>
</evidence>
<accession>A0A8J3IZD7</accession>
<dbReference type="SUPFAM" id="SSF47240">
    <property type="entry name" value="Ferritin-like"/>
    <property type="match status" value="1"/>
</dbReference>
<proteinExistence type="predicted"/>
<dbReference type="EMBL" id="BOMB01000001">
    <property type="protein sequence ID" value="GID09175.1"/>
    <property type="molecule type" value="Genomic_DNA"/>
</dbReference>
<protein>
    <recommendedName>
        <fullName evidence="1">DUF4439 domain-containing protein</fullName>
    </recommendedName>
</protein>
<dbReference type="InterPro" id="IPR009078">
    <property type="entry name" value="Ferritin-like_SF"/>
</dbReference>
<dbReference type="InterPro" id="IPR029447">
    <property type="entry name" value="DUF4439"/>
</dbReference>
<sequence>MTTAQQQLQAALAAEHAAVYGYDVLGPHLAGDEQTQARQAGQAHRDRRDALTLQLSRQRVTPTPAAPAYALPIRVTDRADALKLAVLLEERAAEVWGGALAGLHGADRRRALAAVTDYAVRAVHWRQRAEMTPTTVAFPGGN</sequence>
<evidence type="ECO:0000259" key="1">
    <source>
        <dbReference type="Pfam" id="PF14530"/>
    </source>
</evidence>
<dbReference type="Pfam" id="PF14530">
    <property type="entry name" value="DUF4439"/>
    <property type="match status" value="1"/>
</dbReference>